<reference evidence="5" key="1">
    <citation type="journal article" date="2016" name="Nat. Commun.">
        <title>Genome analysis of three Pneumocystis species reveals adaptation mechanisms to life exclusively in mammalian hosts.</title>
        <authorList>
            <person name="Ma L."/>
            <person name="Chen Z."/>
            <person name="Huang D.W."/>
            <person name="Kutty G."/>
            <person name="Ishihara M."/>
            <person name="Wang H."/>
            <person name="Abouelleil A."/>
            <person name="Bishop L."/>
            <person name="Davey E."/>
            <person name="Deng R."/>
            <person name="Deng X."/>
            <person name="Fan L."/>
            <person name="Fantoni G."/>
            <person name="Fitzgerald M."/>
            <person name="Gogineni E."/>
            <person name="Goldberg J.M."/>
            <person name="Handley G."/>
            <person name="Hu X."/>
            <person name="Huber C."/>
            <person name="Jiao X."/>
            <person name="Jones K."/>
            <person name="Levin J.Z."/>
            <person name="Liu Y."/>
            <person name="Macdonald P."/>
            <person name="Melnikov A."/>
            <person name="Raley C."/>
            <person name="Sassi M."/>
            <person name="Sherman B.T."/>
            <person name="Song X."/>
            <person name="Sykes S."/>
            <person name="Tran B."/>
            <person name="Walsh L."/>
            <person name="Xia Y."/>
            <person name="Yang J."/>
            <person name="Young S."/>
            <person name="Zeng Q."/>
            <person name="Zheng X."/>
            <person name="Stephens R."/>
            <person name="Nusbaum C."/>
            <person name="Birren B.W."/>
            <person name="Azadi P."/>
            <person name="Lempicki R.A."/>
            <person name="Cuomo C.A."/>
            <person name="Kovacs J.A."/>
        </authorList>
    </citation>
    <scope>NUCLEOTIDE SEQUENCE [LARGE SCALE GENOMIC DNA]</scope>
    <source>
        <strain evidence="5">B80</strain>
    </source>
</reference>
<proteinExistence type="inferred from homology"/>
<dbReference type="InterPro" id="IPR019337">
    <property type="entry name" value="Telomere_length_regulation_dom"/>
</dbReference>
<evidence type="ECO:0000259" key="3">
    <source>
        <dbReference type="Pfam" id="PF10193"/>
    </source>
</evidence>
<dbReference type="GO" id="GO:0051879">
    <property type="term" value="F:Hsp90 protein binding"/>
    <property type="evidence" value="ECO:0007669"/>
    <property type="project" value="TreeGrafter"/>
</dbReference>
<dbReference type="RefSeq" id="XP_018226442.1">
    <property type="nucleotide sequence ID" value="XM_018369793.1"/>
</dbReference>
<dbReference type="OrthoDB" id="10258062at2759"/>
<dbReference type="Pfam" id="PF10193">
    <property type="entry name" value="Telomere_reg-2"/>
    <property type="match status" value="1"/>
</dbReference>
<keyword evidence="5" id="KW-1185">Reference proteome</keyword>
<dbReference type="PANTHER" id="PTHR15830:SF10">
    <property type="entry name" value="TELOMERE LENGTH REGULATION PROTEIN TEL2 HOMOLOG"/>
    <property type="match status" value="1"/>
</dbReference>
<gene>
    <name evidence="4" type="ORF">T552_01204</name>
</gene>
<dbReference type="AlphaFoldDB" id="A0A0W4ZLK1"/>
<protein>
    <recommendedName>
        <fullName evidence="3">Telomere length regulation protein conserved domain-containing protein</fullName>
    </recommendedName>
</protein>
<organism evidence="4 5">
    <name type="scientific">Pneumocystis carinii (strain B80)</name>
    <name type="common">Rat pneumocystis pneumonia agent</name>
    <name type="synonym">Pneumocystis carinii f. sp. carinii</name>
    <dbReference type="NCBI Taxonomy" id="1408658"/>
    <lineage>
        <taxon>Eukaryota</taxon>
        <taxon>Fungi</taxon>
        <taxon>Dikarya</taxon>
        <taxon>Ascomycota</taxon>
        <taxon>Taphrinomycotina</taxon>
        <taxon>Pneumocystomycetes</taxon>
        <taxon>Pneumocystaceae</taxon>
        <taxon>Pneumocystis</taxon>
    </lineage>
</organism>
<dbReference type="Gene3D" id="1.25.40.720">
    <property type="entry name" value="Telomere length regulation protein 2, C-terminal domain"/>
    <property type="match status" value="2"/>
</dbReference>
<accession>A0A0W4ZLK1</accession>
<comment type="caution">
    <text evidence="4">The sequence shown here is derived from an EMBL/GenBank/DDBJ whole genome shotgun (WGS) entry which is preliminary data.</text>
</comment>
<sequence>MKMLEKKMKDIQGIINILSSRPSLEELSSVLEDIFRFQEKEEIVNSENTKIMNILTNEILPEYLPLILSKDITLLGEKVKKFLLGCLSSVSGIKAILLRIKKITMENGNSFFFQHIAELLEILQVIFCNEGRLILIWMRCHFGINENENVKSFSSLIWDEYVSLIAGGKLLGIASEGLVKLWKYCEIDQRPVFWIADGSKYVEHFGNEIVASLNDTRFNEKMEKDFSVLTGRLFNLGYTAQIISSFFRNETITHDYLLRLDRIVKHFTSFQKTMYIHSLFSFFDKKYFQNTENFFEKLDICHELYVSEVEMISTIIKDILEMDNDIIDIVNNWFLNFNSKTNIYTKKAIVNSYCSFTNDLEADDNILVRLCSKWSNKIFINHVPVIEQEDLTQKFLLFAAFVPRNILEKLSHSNAYLNGLTNRLSSSSERVRFLGMIVGESVTRKLFPNDEKKWLTFNVESTLTSESNWWRNIINVDNITNIKSLSLEATDKHCSSSLSSKKDTIKEYERIQPIQEDGTVVAKDDEFVPYALPDSDDDSDNDSNDDSDDDPAFTEKNKKINAPVYIRELISMLKDNTSYPKLHMALKTSPNLIRRKANFGTELTKEAITLAQIISSMNDEFNMDKFIELKQESMTALVATCPELVASYFIEQYFTGDISIQQRYMILSALALGAREISGIDSSKNKMFPSKILASKFHQQYISPIDIIVKEMNLLSVKQNVSNLTNIDSLDSINPLKVRRFSKKTEIMKNKQLPKANPLAPIAGKSFIFPMIGYWFLYTKDTSNNYFHYEPLLLSQFLKTIAIIFQASYPASSQHEILHEIWEFSFFLQNQTDLIIKNALLFLILTLLEITDEKLLIQKYSHELVQSRHWVSAILENASEEETRLLSSCIILRITSLFESYKNTFIYPFSNIIDIQKFKS</sequence>
<evidence type="ECO:0000313" key="4">
    <source>
        <dbReference type="EMBL" id="KTW29249.1"/>
    </source>
</evidence>
<dbReference type="InterPro" id="IPR051970">
    <property type="entry name" value="TEL2_Regulation"/>
</dbReference>
<dbReference type="VEuPathDB" id="FungiDB:T552_01204"/>
<name>A0A0W4ZLK1_PNEC8</name>
<feature type="domain" description="Telomere length regulation protein conserved" evidence="3">
    <location>
        <begin position="563"/>
        <end position="674"/>
    </location>
</feature>
<dbReference type="GeneID" id="28935995"/>
<dbReference type="GO" id="GO:0042162">
    <property type="term" value="F:telomeric DNA binding"/>
    <property type="evidence" value="ECO:0007669"/>
    <property type="project" value="TreeGrafter"/>
</dbReference>
<dbReference type="Proteomes" id="UP000054454">
    <property type="component" value="Unassembled WGS sequence"/>
</dbReference>
<dbReference type="EMBL" id="LFVZ01000005">
    <property type="protein sequence ID" value="KTW29249.1"/>
    <property type="molecule type" value="Genomic_DNA"/>
</dbReference>
<dbReference type="PANTHER" id="PTHR15830">
    <property type="entry name" value="TELOMERE LENGTH REGULATION PROTEIN TEL2 FAMILY MEMBER"/>
    <property type="match status" value="1"/>
</dbReference>
<comment type="similarity">
    <text evidence="1">Belongs to the TEL2 family.</text>
</comment>
<dbReference type="GO" id="GO:0005829">
    <property type="term" value="C:cytosol"/>
    <property type="evidence" value="ECO:0007669"/>
    <property type="project" value="TreeGrafter"/>
</dbReference>
<dbReference type="GO" id="GO:0051083">
    <property type="term" value="P:'de novo' cotranslational protein folding"/>
    <property type="evidence" value="ECO:0007669"/>
    <property type="project" value="TreeGrafter"/>
</dbReference>
<evidence type="ECO:0000256" key="2">
    <source>
        <dbReference type="SAM" id="MobiDB-lite"/>
    </source>
</evidence>
<feature type="compositionally biased region" description="Acidic residues" evidence="2">
    <location>
        <begin position="534"/>
        <end position="552"/>
    </location>
</feature>
<feature type="region of interest" description="Disordered" evidence="2">
    <location>
        <begin position="531"/>
        <end position="555"/>
    </location>
</feature>
<dbReference type="InterPro" id="IPR038528">
    <property type="entry name" value="TEL2_C_sf"/>
</dbReference>
<evidence type="ECO:0000256" key="1">
    <source>
        <dbReference type="ARBA" id="ARBA00006133"/>
    </source>
</evidence>
<evidence type="ECO:0000313" key="5">
    <source>
        <dbReference type="Proteomes" id="UP000054454"/>
    </source>
</evidence>